<feature type="transmembrane region" description="Helical" evidence="1">
    <location>
        <begin position="20"/>
        <end position="44"/>
    </location>
</feature>
<dbReference type="PANTHER" id="PTHR15951">
    <property type="entry name" value="T-CELL RECEPTOR-ASSOCIATED TRANSMEMBRANE ADAPTER 1"/>
    <property type="match status" value="1"/>
</dbReference>
<dbReference type="GO" id="GO:0034451">
    <property type="term" value="C:centriolar satellite"/>
    <property type="evidence" value="ECO:0007669"/>
    <property type="project" value="Ensembl"/>
</dbReference>
<dbReference type="PANTHER" id="PTHR15951:SF2">
    <property type="entry name" value="T-CELL RECEPTOR-ASSOCIATED TRANSMEMBRANE ADAPTER 1"/>
    <property type="match status" value="1"/>
</dbReference>
<dbReference type="InterPro" id="IPR020399">
    <property type="entry name" value="T-cell_rcpt-assoc_TM_adapter-1"/>
</dbReference>
<keyword evidence="3" id="KW-1185">Reference proteome</keyword>
<dbReference type="GO" id="GO:0001920">
    <property type="term" value="P:negative regulation of receptor recycling"/>
    <property type="evidence" value="ECO:0007669"/>
    <property type="project" value="Ensembl"/>
</dbReference>
<keyword evidence="1" id="KW-1133">Transmembrane helix</keyword>
<reference evidence="2" key="2">
    <citation type="submission" date="2025-09" db="UniProtKB">
        <authorList>
            <consortium name="Ensembl"/>
        </authorList>
    </citation>
    <scope>IDENTIFICATION</scope>
</reference>
<dbReference type="OMA" id="DEDCYEQ"/>
<keyword evidence="1" id="KW-0472">Membrane</keyword>
<proteinExistence type="predicted"/>
<gene>
    <name evidence="2" type="primary">LOC103740749</name>
</gene>
<evidence type="ECO:0000256" key="1">
    <source>
        <dbReference type="SAM" id="Phobius"/>
    </source>
</evidence>
<dbReference type="GO" id="GO:0042101">
    <property type="term" value="C:T cell receptor complex"/>
    <property type="evidence" value="ECO:0007669"/>
    <property type="project" value="Ensembl"/>
</dbReference>
<dbReference type="GO" id="GO:0051051">
    <property type="term" value="P:negative regulation of transport"/>
    <property type="evidence" value="ECO:0007669"/>
    <property type="project" value="Ensembl"/>
</dbReference>
<organism evidence="2 3">
    <name type="scientific">Nannospalax galili</name>
    <name type="common">Northern Israeli blind subterranean mole rat</name>
    <name type="synonym">Spalax galili</name>
    <dbReference type="NCBI Taxonomy" id="1026970"/>
    <lineage>
        <taxon>Eukaryota</taxon>
        <taxon>Metazoa</taxon>
        <taxon>Chordata</taxon>
        <taxon>Craniata</taxon>
        <taxon>Vertebrata</taxon>
        <taxon>Euteleostomi</taxon>
        <taxon>Mammalia</taxon>
        <taxon>Eutheria</taxon>
        <taxon>Euarchontoglires</taxon>
        <taxon>Glires</taxon>
        <taxon>Rodentia</taxon>
        <taxon>Myomorpha</taxon>
        <taxon>Muroidea</taxon>
        <taxon>Spalacidae</taxon>
        <taxon>Spalacinae</taxon>
        <taxon>Nannospalax</taxon>
    </lineage>
</organism>
<dbReference type="Pfam" id="PF15330">
    <property type="entry name" value="SIT"/>
    <property type="match status" value="1"/>
</dbReference>
<reference evidence="2" key="1">
    <citation type="submission" date="2025-08" db="UniProtKB">
        <authorList>
            <consortium name="Ensembl"/>
        </authorList>
    </citation>
    <scope>IDENTIFICATION</scope>
</reference>
<dbReference type="Proteomes" id="UP000694381">
    <property type="component" value="Unassembled WGS sequence"/>
</dbReference>
<dbReference type="GO" id="GO:0050862">
    <property type="term" value="P:positive regulation of T cell receptor signaling pathway"/>
    <property type="evidence" value="ECO:0007669"/>
    <property type="project" value="Ensembl"/>
</dbReference>
<dbReference type="Ensembl" id="ENSNGAT00000030314.1">
    <property type="protein sequence ID" value="ENSNGAP00000024604.1"/>
    <property type="gene ID" value="ENSNGAG00000022817.1"/>
</dbReference>
<keyword evidence="1" id="KW-0812">Transmembrane</keyword>
<dbReference type="GO" id="GO:0072686">
    <property type="term" value="C:mitotic spindle"/>
    <property type="evidence" value="ECO:0007669"/>
    <property type="project" value="Ensembl"/>
</dbReference>
<dbReference type="GeneTree" id="ENSGT00390000004910"/>
<name>A0A8C6RYX0_NANGA</name>
<dbReference type="AlphaFoldDB" id="A0A8C6RYX0"/>
<evidence type="ECO:0000313" key="3">
    <source>
        <dbReference type="Proteomes" id="UP000694381"/>
    </source>
</evidence>
<sequence length="197" mass="22598">LHKESCDKRSMAGNSGCPFFLWGLLAFLGLALVISLIFNISHYVEKQRQDKMYRYSDDYIPRDDEYYVEDIPIYGNLDNTIPEPMDENCYEQMKARPQRPVNDTQEATPSAQVPAEAQTCYASLDLSIKGKRRKPRKPNTNLSDREKDVHLCAMEASISHTNLADSFLPEFQAVEENIHDDPARLFGLIRAKREPIN</sequence>
<accession>A0A8C6RYX0</accession>
<dbReference type="GO" id="GO:0050850">
    <property type="term" value="P:positive regulation of calcium-mediated signaling"/>
    <property type="evidence" value="ECO:0007669"/>
    <property type="project" value="Ensembl"/>
</dbReference>
<protein>
    <submittedName>
        <fullName evidence="2">T cell receptor associated transmembrane adaptor 1</fullName>
    </submittedName>
</protein>
<evidence type="ECO:0000313" key="2">
    <source>
        <dbReference type="Ensembl" id="ENSNGAP00000024604.1"/>
    </source>
</evidence>